<evidence type="ECO:0000313" key="2">
    <source>
        <dbReference type="EMBL" id="KAK3244953.1"/>
    </source>
</evidence>
<evidence type="ECO:0000313" key="3">
    <source>
        <dbReference type="Proteomes" id="UP001190700"/>
    </source>
</evidence>
<organism evidence="2 3">
    <name type="scientific">Cymbomonas tetramitiformis</name>
    <dbReference type="NCBI Taxonomy" id="36881"/>
    <lineage>
        <taxon>Eukaryota</taxon>
        <taxon>Viridiplantae</taxon>
        <taxon>Chlorophyta</taxon>
        <taxon>Pyramimonadophyceae</taxon>
        <taxon>Pyramimonadales</taxon>
        <taxon>Pyramimonadaceae</taxon>
        <taxon>Cymbomonas</taxon>
    </lineage>
</organism>
<dbReference type="EMBL" id="LGRX02031185">
    <property type="protein sequence ID" value="KAK3244953.1"/>
    <property type="molecule type" value="Genomic_DNA"/>
</dbReference>
<dbReference type="Proteomes" id="UP001190700">
    <property type="component" value="Unassembled WGS sequence"/>
</dbReference>
<comment type="caution">
    <text evidence="2">The sequence shown here is derived from an EMBL/GenBank/DDBJ whole genome shotgun (WGS) entry which is preliminary data.</text>
</comment>
<protein>
    <submittedName>
        <fullName evidence="2">Uncharacterized protein</fullName>
    </submittedName>
</protein>
<feature type="compositionally biased region" description="Basic and acidic residues" evidence="1">
    <location>
        <begin position="108"/>
        <end position="120"/>
    </location>
</feature>
<accession>A0AAE0BZA9</accession>
<feature type="region of interest" description="Disordered" evidence="1">
    <location>
        <begin position="77"/>
        <end position="167"/>
    </location>
</feature>
<feature type="compositionally biased region" description="Low complexity" evidence="1">
    <location>
        <begin position="14"/>
        <end position="35"/>
    </location>
</feature>
<feature type="compositionally biased region" description="Pro residues" evidence="1">
    <location>
        <begin position="90"/>
        <end position="102"/>
    </location>
</feature>
<feature type="region of interest" description="Disordered" evidence="1">
    <location>
        <begin position="1"/>
        <end position="35"/>
    </location>
</feature>
<proteinExistence type="predicted"/>
<reference evidence="2 3" key="1">
    <citation type="journal article" date="2015" name="Genome Biol. Evol.">
        <title>Comparative Genomics of a Bacterivorous Green Alga Reveals Evolutionary Causalities and Consequences of Phago-Mixotrophic Mode of Nutrition.</title>
        <authorList>
            <person name="Burns J.A."/>
            <person name="Paasch A."/>
            <person name="Narechania A."/>
            <person name="Kim E."/>
        </authorList>
    </citation>
    <scope>NUCLEOTIDE SEQUENCE [LARGE SCALE GENOMIC DNA]</scope>
    <source>
        <strain evidence="2 3">PLY_AMNH</strain>
    </source>
</reference>
<dbReference type="AlphaFoldDB" id="A0AAE0BZA9"/>
<name>A0AAE0BZA9_9CHLO</name>
<sequence>MFGNVMGRGVPRRQSAAQAAQAAASAASAAHASAVAARAASFVAQGYSPEDANRIAEEQTPRGPRDKRRSWKHFFCMCGKPSHMPHDHAPVPPNIPPPPPPPETEDESKEHASMPRRDRVQTVVLQEQATSAPTYRERVLKDGTTSSQARLLNPRGSSLDVARAALL</sequence>
<feature type="compositionally biased region" description="Polar residues" evidence="1">
    <location>
        <begin position="123"/>
        <end position="133"/>
    </location>
</feature>
<evidence type="ECO:0000256" key="1">
    <source>
        <dbReference type="SAM" id="MobiDB-lite"/>
    </source>
</evidence>
<gene>
    <name evidence="2" type="ORF">CYMTET_45458</name>
</gene>
<keyword evidence="3" id="KW-1185">Reference proteome</keyword>